<dbReference type="GeneID" id="107435152"/>
<evidence type="ECO:0000313" key="4">
    <source>
        <dbReference type="RefSeq" id="XP_060671824.1"/>
    </source>
</evidence>
<dbReference type="InterPro" id="IPR044974">
    <property type="entry name" value="Disease_R_plants"/>
</dbReference>
<dbReference type="Pfam" id="PF23282">
    <property type="entry name" value="WHD_ROQ1"/>
    <property type="match status" value="1"/>
</dbReference>
<keyword evidence="3" id="KW-1185">Reference proteome</keyword>
<dbReference type="InterPro" id="IPR032675">
    <property type="entry name" value="LRR_dom_sf"/>
</dbReference>
<organism evidence="3 4">
    <name type="scientific">Ziziphus jujuba</name>
    <name type="common">Chinese jujube</name>
    <name type="synonym">Ziziphus sativa</name>
    <dbReference type="NCBI Taxonomy" id="326968"/>
    <lineage>
        <taxon>Eukaryota</taxon>
        <taxon>Viridiplantae</taxon>
        <taxon>Streptophyta</taxon>
        <taxon>Embryophyta</taxon>
        <taxon>Tracheophyta</taxon>
        <taxon>Spermatophyta</taxon>
        <taxon>Magnoliopsida</taxon>
        <taxon>eudicotyledons</taxon>
        <taxon>Gunneridae</taxon>
        <taxon>Pentapetalae</taxon>
        <taxon>rosids</taxon>
        <taxon>fabids</taxon>
        <taxon>Rosales</taxon>
        <taxon>Rhamnaceae</taxon>
        <taxon>Paliureae</taxon>
        <taxon>Ziziphus</taxon>
    </lineage>
</organism>
<dbReference type="RefSeq" id="XP_060671824.1">
    <property type="nucleotide sequence ID" value="XM_060815841.1"/>
</dbReference>
<dbReference type="Gene3D" id="1.10.8.430">
    <property type="entry name" value="Helical domain of apoptotic protease-activating factors"/>
    <property type="match status" value="1"/>
</dbReference>
<gene>
    <name evidence="4" type="primary">LOC107435152</name>
</gene>
<evidence type="ECO:0000313" key="3">
    <source>
        <dbReference type="Proteomes" id="UP001652623"/>
    </source>
</evidence>
<feature type="domain" description="Disease resistance protein Roq1-like winged-helix" evidence="2">
    <location>
        <begin position="56"/>
        <end position="104"/>
    </location>
</feature>
<dbReference type="InterPro" id="IPR042197">
    <property type="entry name" value="Apaf_helical"/>
</dbReference>
<dbReference type="Proteomes" id="UP001652623">
    <property type="component" value="Chromosome 3"/>
</dbReference>
<dbReference type="Gene3D" id="3.80.10.10">
    <property type="entry name" value="Ribonuclease Inhibitor"/>
    <property type="match status" value="2"/>
</dbReference>
<dbReference type="PANTHER" id="PTHR11017">
    <property type="entry name" value="LEUCINE-RICH REPEAT-CONTAINING PROTEIN"/>
    <property type="match status" value="1"/>
</dbReference>
<evidence type="ECO:0000259" key="2">
    <source>
        <dbReference type="Pfam" id="PF23282"/>
    </source>
</evidence>
<name>A0ABM4A517_ZIZJJ</name>
<dbReference type="PANTHER" id="PTHR11017:SF573">
    <property type="entry name" value="ADP-RIBOSYL CYCLASE_CYCLIC ADP-RIBOSE HYDROLASE"/>
    <property type="match status" value="1"/>
</dbReference>
<keyword evidence="1" id="KW-0677">Repeat</keyword>
<dbReference type="InterPro" id="IPR027417">
    <property type="entry name" value="P-loop_NTPase"/>
</dbReference>
<proteinExistence type="predicted"/>
<dbReference type="SUPFAM" id="SSF52540">
    <property type="entry name" value="P-loop containing nucleoside triphosphate hydrolases"/>
    <property type="match status" value="1"/>
</dbReference>
<accession>A0ABM4A517</accession>
<dbReference type="InterPro" id="IPR058192">
    <property type="entry name" value="WHD_ROQ1-like"/>
</dbReference>
<dbReference type="SUPFAM" id="SSF52058">
    <property type="entry name" value="L domain-like"/>
    <property type="match status" value="1"/>
</dbReference>
<reference evidence="4" key="1">
    <citation type="submission" date="2025-08" db="UniProtKB">
        <authorList>
            <consortium name="RefSeq"/>
        </authorList>
    </citation>
    <scope>IDENTIFICATION</scope>
    <source>
        <tissue evidence="4">Seedling</tissue>
    </source>
</reference>
<sequence length="376" mass="42331">MFCNRFLEYAHGNPLTLIAIGSFLRDKPIKEWKNTLRIHKDILNVLHSSYDSLDEELKEMFLDIACFFNGKKVDRVLEVLDCCGYHAKIGMAILIDKSVVTVSNNIYGCLNGYNKLAGKLFTRKALEGLVFSNLKFIKLSHSQNLIKTPNFTWVPNLERLVLEGCRNLVEVHPSIGSLTKLRLLNLKDCSSLRSLPDFISMESLEICVLSGCSSLEKIPNVVGNMGNLSQFYLDGCGTTTKNQSKSTFQHLGDHQLNIRKWNNLGCLLFNIPNVTKLCLRNRDLPEGAIPREINCLTSLQVFDVGRNKFINLTDRISQLAKLKFLGLAHCNLLQTIPELPSSIEYVEARDCSSLVTLPNAFNERTCTDLAQQAETE</sequence>
<evidence type="ECO:0000256" key="1">
    <source>
        <dbReference type="ARBA" id="ARBA00022737"/>
    </source>
</evidence>
<protein>
    <submittedName>
        <fullName evidence="4">Disease resistance protein RUN1-like</fullName>
    </submittedName>
</protein>